<dbReference type="Pfam" id="PF17667">
    <property type="entry name" value="Pkinase_fungal"/>
    <property type="match status" value="2"/>
</dbReference>
<evidence type="ECO:0000313" key="3">
    <source>
        <dbReference type="EMBL" id="PIL32452.1"/>
    </source>
</evidence>
<dbReference type="EMBL" id="AYKW01000010">
    <property type="protein sequence ID" value="PIL32452.1"/>
    <property type="molecule type" value="Genomic_DNA"/>
</dbReference>
<feature type="region of interest" description="Disordered" evidence="1">
    <location>
        <begin position="434"/>
        <end position="479"/>
    </location>
</feature>
<dbReference type="InterPro" id="IPR011009">
    <property type="entry name" value="Kinase-like_dom_sf"/>
</dbReference>
<feature type="compositionally biased region" description="Polar residues" evidence="1">
    <location>
        <begin position="1"/>
        <end position="11"/>
    </location>
</feature>
<feature type="compositionally biased region" description="Low complexity" evidence="1">
    <location>
        <begin position="442"/>
        <end position="457"/>
    </location>
</feature>
<comment type="caution">
    <text evidence="3">The sequence shown here is derived from an EMBL/GenBank/DDBJ whole genome shotgun (WGS) entry which is preliminary data.</text>
</comment>
<protein>
    <recommendedName>
        <fullName evidence="2">Fungal-type protein kinase domain-containing protein</fullName>
    </recommendedName>
</protein>
<accession>A0A2G8SFB4</accession>
<dbReference type="InterPro" id="IPR040976">
    <property type="entry name" value="Pkinase_fungal"/>
</dbReference>
<dbReference type="OrthoDB" id="2755487at2759"/>
<evidence type="ECO:0000256" key="1">
    <source>
        <dbReference type="SAM" id="MobiDB-lite"/>
    </source>
</evidence>
<feature type="domain" description="Fungal-type protein kinase" evidence="2">
    <location>
        <begin position="345"/>
        <end position="624"/>
    </location>
</feature>
<evidence type="ECO:0000313" key="4">
    <source>
        <dbReference type="Proteomes" id="UP000230002"/>
    </source>
</evidence>
<dbReference type="PANTHER" id="PTHR38248:SF2">
    <property type="entry name" value="FUNK1 11"/>
    <property type="match status" value="1"/>
</dbReference>
<evidence type="ECO:0000259" key="2">
    <source>
        <dbReference type="Pfam" id="PF17667"/>
    </source>
</evidence>
<name>A0A2G8SFB4_9APHY</name>
<sequence length="862" mass="96933">MSGPVINSDTPFSKGRANSHHTHSLSTPGAIGGGVLKQYRAPIADDMAHAAVLADVKDFYDKYFLIPTDTVKPMPEVKDPFINIRQLEKIKGNEAVIRKEFANAATAYNLIPGMVFRECGERPAGLSVDSYRQKVDTAWYYPHDAPLPGKGTPDWGDQVIPVEFKADETGGDPYDDKKDKVSPEAKTRKEARGQMITYSELLHGIQQRTAVFMLIIIGRRVRFTRWDRSGTVVTKAFNYVDNWKFFCEILWRIGHCSRTQLGFDPTATRVYEGDADYATMKEAANMDHPNTVDHSERALENGELPEGEFKYVRQMFKDSLVSEWPWYRVKVPVEVPSQENPGAEKKTFRYFLIGKPVFRAKGMAGRGTRGYVALDCATNKFVWLKDTWRANYEFVRREGDILAALNKAQVPNIPTMLYHGDIDGQKTETPDWWERQKDASDSSESTPVSSTSGSSHTLVCSTSSKGKKRQRDEEATSDTRTDICPLRLHQHCRLVVKEVAMPLERFEFPKQLVQVMFDCVLAHWKAATLPEVPLLHRDISSGNVLIYPVVRVSKDGQASLKWRGILTDWEMSKPLEREPGQERRARQPVRTGTWQYLSIALLTPGPVYVKIPDELESFLHVLVYYALRYVKSTNCNGESIANFLDQYFDLYGHEDGMYICGDLKRGTIERGDICVGSKTYIHFNNPLDALFPQLLSWFRARYAVLTHENKLASTAAGDDAGAPSATPQQLDADVLDFLAEYGTDRESLQQAEGPSEEVKALARQIESHKAMMVELAAALAEQWPYQKTGDQIPSGWKAPVGDRFAQPLPLPGEKDENKRPRPTVVMSEPPFPSHAVPVGSPHTPQRRPVVSLAAFSPNDISP</sequence>
<keyword evidence="4" id="KW-1185">Reference proteome</keyword>
<feature type="domain" description="Fungal-type protein kinase" evidence="2">
    <location>
        <begin position="183"/>
        <end position="282"/>
    </location>
</feature>
<feature type="compositionally biased region" description="Basic and acidic residues" evidence="1">
    <location>
        <begin position="470"/>
        <end position="479"/>
    </location>
</feature>
<gene>
    <name evidence="3" type="ORF">GSI_05154</name>
</gene>
<proteinExistence type="predicted"/>
<feature type="region of interest" description="Disordered" evidence="1">
    <location>
        <begin position="805"/>
        <end position="862"/>
    </location>
</feature>
<feature type="region of interest" description="Disordered" evidence="1">
    <location>
        <begin position="166"/>
        <end position="188"/>
    </location>
</feature>
<feature type="region of interest" description="Disordered" evidence="1">
    <location>
        <begin position="1"/>
        <end position="29"/>
    </location>
</feature>
<organism evidence="3 4">
    <name type="scientific">Ganoderma sinense ZZ0214-1</name>
    <dbReference type="NCBI Taxonomy" id="1077348"/>
    <lineage>
        <taxon>Eukaryota</taxon>
        <taxon>Fungi</taxon>
        <taxon>Dikarya</taxon>
        <taxon>Basidiomycota</taxon>
        <taxon>Agaricomycotina</taxon>
        <taxon>Agaricomycetes</taxon>
        <taxon>Polyporales</taxon>
        <taxon>Polyporaceae</taxon>
        <taxon>Ganoderma</taxon>
    </lineage>
</organism>
<reference evidence="3 4" key="1">
    <citation type="journal article" date="2015" name="Sci. Rep.">
        <title>Chromosome-level genome map provides insights into diverse defense mechanisms in the medicinal fungus Ganoderma sinense.</title>
        <authorList>
            <person name="Zhu Y."/>
            <person name="Xu J."/>
            <person name="Sun C."/>
            <person name="Zhou S."/>
            <person name="Xu H."/>
            <person name="Nelson D.R."/>
            <person name="Qian J."/>
            <person name="Song J."/>
            <person name="Luo H."/>
            <person name="Xiang L."/>
            <person name="Li Y."/>
            <person name="Xu Z."/>
            <person name="Ji A."/>
            <person name="Wang L."/>
            <person name="Lu S."/>
            <person name="Hayward A."/>
            <person name="Sun W."/>
            <person name="Li X."/>
            <person name="Schwartz D.C."/>
            <person name="Wang Y."/>
            <person name="Chen S."/>
        </authorList>
    </citation>
    <scope>NUCLEOTIDE SEQUENCE [LARGE SCALE GENOMIC DNA]</scope>
    <source>
        <strain evidence="3 4">ZZ0214-1</strain>
    </source>
</reference>
<dbReference type="AlphaFoldDB" id="A0A2G8SFB4"/>
<dbReference type="Proteomes" id="UP000230002">
    <property type="component" value="Unassembled WGS sequence"/>
</dbReference>
<dbReference type="PANTHER" id="PTHR38248">
    <property type="entry name" value="FUNK1 6"/>
    <property type="match status" value="1"/>
</dbReference>
<dbReference type="SUPFAM" id="SSF56112">
    <property type="entry name" value="Protein kinase-like (PK-like)"/>
    <property type="match status" value="2"/>
</dbReference>